<proteinExistence type="inferred from homology"/>
<dbReference type="InterPro" id="IPR035368">
    <property type="entry name" value="Nrap_D3"/>
</dbReference>
<dbReference type="InterPro" id="IPR035082">
    <property type="entry name" value="Nrap_D1"/>
</dbReference>
<dbReference type="Pfam" id="PF17403">
    <property type="entry name" value="Nrap_D2"/>
    <property type="match status" value="1"/>
</dbReference>
<dbReference type="OrthoDB" id="10251401at2759"/>
<dbReference type="Pfam" id="PF03813">
    <property type="entry name" value="Nrap"/>
    <property type="match status" value="1"/>
</dbReference>
<dbReference type="InterPro" id="IPR035369">
    <property type="entry name" value="Nrap_D4"/>
</dbReference>
<feature type="domain" description="Nrap protein" evidence="9">
    <location>
        <begin position="519"/>
        <end position="678"/>
    </location>
</feature>
<keyword evidence="14" id="KW-1185">Reference proteome</keyword>
<dbReference type="Pfam" id="PF17406">
    <property type="entry name" value="Nrap_D5"/>
    <property type="match status" value="1"/>
</dbReference>
<feature type="compositionally biased region" description="Basic residues" evidence="6">
    <location>
        <begin position="1"/>
        <end position="10"/>
    </location>
</feature>
<accession>A0A1E3PJ96</accession>
<dbReference type="GO" id="GO:0032040">
    <property type="term" value="C:small-subunit processome"/>
    <property type="evidence" value="ECO:0007669"/>
    <property type="project" value="TreeGrafter"/>
</dbReference>
<gene>
    <name evidence="13" type="ORF">NADFUDRAFT_83304</name>
</gene>
<evidence type="ECO:0000256" key="6">
    <source>
        <dbReference type="SAM" id="MobiDB-lite"/>
    </source>
</evidence>
<evidence type="ECO:0000313" key="14">
    <source>
        <dbReference type="Proteomes" id="UP000095009"/>
    </source>
</evidence>
<organism evidence="13 14">
    <name type="scientific">Nadsonia fulvescens var. elongata DSM 6958</name>
    <dbReference type="NCBI Taxonomy" id="857566"/>
    <lineage>
        <taxon>Eukaryota</taxon>
        <taxon>Fungi</taxon>
        <taxon>Dikarya</taxon>
        <taxon>Ascomycota</taxon>
        <taxon>Saccharomycotina</taxon>
        <taxon>Dipodascomycetes</taxon>
        <taxon>Dipodascales</taxon>
        <taxon>Dipodascales incertae sedis</taxon>
        <taxon>Nadsonia</taxon>
    </lineage>
</organism>
<feature type="compositionally biased region" description="Acidic residues" evidence="6">
    <location>
        <begin position="58"/>
        <end position="69"/>
    </location>
</feature>
<dbReference type="InterPro" id="IPR035367">
    <property type="entry name" value="Nrap_D2"/>
</dbReference>
<dbReference type="Gene3D" id="3.30.70.3030">
    <property type="match status" value="1"/>
</dbReference>
<dbReference type="Pfam" id="PF17407">
    <property type="entry name" value="Nrap_D6"/>
    <property type="match status" value="1"/>
</dbReference>
<evidence type="ECO:0000259" key="12">
    <source>
        <dbReference type="Pfam" id="PF17407"/>
    </source>
</evidence>
<feature type="domain" description="Nrap protein" evidence="12">
    <location>
        <begin position="1090"/>
        <end position="1233"/>
    </location>
</feature>
<feature type="region of interest" description="Disordered" evidence="6">
    <location>
        <begin position="1"/>
        <end position="82"/>
    </location>
</feature>
<keyword evidence="5" id="KW-0698">rRNA processing</keyword>
<reference evidence="13 14" key="1">
    <citation type="journal article" date="2016" name="Proc. Natl. Acad. Sci. U.S.A.">
        <title>Comparative genomics of biotechnologically important yeasts.</title>
        <authorList>
            <person name="Riley R."/>
            <person name="Haridas S."/>
            <person name="Wolfe K.H."/>
            <person name="Lopes M.R."/>
            <person name="Hittinger C.T."/>
            <person name="Goeker M."/>
            <person name="Salamov A.A."/>
            <person name="Wisecaver J.H."/>
            <person name="Long T.M."/>
            <person name="Calvey C.H."/>
            <person name="Aerts A.L."/>
            <person name="Barry K.W."/>
            <person name="Choi C."/>
            <person name="Clum A."/>
            <person name="Coughlan A.Y."/>
            <person name="Deshpande S."/>
            <person name="Douglass A.P."/>
            <person name="Hanson S.J."/>
            <person name="Klenk H.-P."/>
            <person name="LaButti K.M."/>
            <person name="Lapidus A."/>
            <person name="Lindquist E.A."/>
            <person name="Lipzen A.M."/>
            <person name="Meier-Kolthoff J.P."/>
            <person name="Ohm R.A."/>
            <person name="Otillar R.P."/>
            <person name="Pangilinan J.L."/>
            <person name="Peng Y."/>
            <person name="Rokas A."/>
            <person name="Rosa C.A."/>
            <person name="Scheuner C."/>
            <person name="Sibirny A.A."/>
            <person name="Slot J.C."/>
            <person name="Stielow J.B."/>
            <person name="Sun H."/>
            <person name="Kurtzman C.P."/>
            <person name="Blackwell M."/>
            <person name="Grigoriev I.V."/>
            <person name="Jeffries T.W."/>
        </authorList>
    </citation>
    <scope>NUCLEOTIDE SEQUENCE [LARGE SCALE GENOMIC DNA]</scope>
    <source>
        <strain evidence="13 14">DSM 6958</strain>
    </source>
</reference>
<dbReference type="PANTHER" id="PTHR17972:SF0">
    <property type="entry name" value="NUCLEOLAR PROTEIN 6"/>
    <property type="match status" value="1"/>
</dbReference>
<feature type="domain" description="Nrap protein" evidence="11">
    <location>
        <begin position="908"/>
        <end position="1078"/>
    </location>
</feature>
<dbReference type="STRING" id="857566.A0A1E3PJ96"/>
<evidence type="ECO:0000313" key="13">
    <source>
        <dbReference type="EMBL" id="ODQ65274.1"/>
    </source>
</evidence>
<evidence type="ECO:0000256" key="5">
    <source>
        <dbReference type="RuleBase" id="RU364032"/>
    </source>
</evidence>
<dbReference type="Pfam" id="PF17405">
    <property type="entry name" value="Nrap_D4"/>
    <property type="match status" value="1"/>
</dbReference>
<dbReference type="GO" id="GO:0034456">
    <property type="term" value="C:UTP-C complex"/>
    <property type="evidence" value="ECO:0007669"/>
    <property type="project" value="TreeGrafter"/>
</dbReference>
<name>A0A1E3PJ96_9ASCO</name>
<feature type="compositionally biased region" description="Acidic residues" evidence="6">
    <location>
        <begin position="31"/>
        <end position="50"/>
    </location>
</feature>
<evidence type="ECO:0000259" key="7">
    <source>
        <dbReference type="Pfam" id="PF03813"/>
    </source>
</evidence>
<keyword evidence="5" id="KW-0687">Ribonucleoprotein</keyword>
<feature type="domain" description="Nrap protein" evidence="10">
    <location>
        <begin position="704"/>
        <end position="905"/>
    </location>
</feature>
<evidence type="ECO:0000259" key="9">
    <source>
        <dbReference type="Pfam" id="PF17404"/>
    </source>
</evidence>
<dbReference type="InterPro" id="IPR035370">
    <property type="entry name" value="Nrap_D5"/>
</dbReference>
<feature type="domain" description="Nrap protein" evidence="7">
    <location>
        <begin position="218"/>
        <end position="364"/>
    </location>
</feature>
<dbReference type="Gene3D" id="1.10.1410.10">
    <property type="match status" value="2"/>
</dbReference>
<evidence type="ECO:0000256" key="3">
    <source>
        <dbReference type="ARBA" id="ARBA00022884"/>
    </source>
</evidence>
<comment type="similarity">
    <text evidence="2 5">Belongs to the NRAP family.</text>
</comment>
<dbReference type="EMBL" id="KV454410">
    <property type="protein sequence ID" value="ODQ65274.1"/>
    <property type="molecule type" value="Genomic_DNA"/>
</dbReference>
<dbReference type="AlphaFoldDB" id="A0A1E3PJ96"/>
<comment type="subcellular location">
    <subcellularLocation>
        <location evidence="1 5">Nucleus</location>
        <location evidence="1 5">Nucleolus</location>
    </subcellularLocation>
</comment>
<keyword evidence="3 5" id="KW-0694">RNA-binding</keyword>
<dbReference type="InterPro" id="IPR005554">
    <property type="entry name" value="NOL6/Upt22"/>
</dbReference>
<dbReference type="Pfam" id="PF17404">
    <property type="entry name" value="Nrap_D3"/>
    <property type="match status" value="1"/>
</dbReference>
<dbReference type="GO" id="GO:0006409">
    <property type="term" value="P:tRNA export from nucleus"/>
    <property type="evidence" value="ECO:0007669"/>
    <property type="project" value="TreeGrafter"/>
</dbReference>
<dbReference type="GO" id="GO:0003723">
    <property type="term" value="F:RNA binding"/>
    <property type="evidence" value="ECO:0007669"/>
    <property type="project" value="UniProtKB-KW"/>
</dbReference>
<evidence type="ECO:0000256" key="4">
    <source>
        <dbReference type="ARBA" id="ARBA00023242"/>
    </source>
</evidence>
<evidence type="ECO:0000256" key="2">
    <source>
        <dbReference type="ARBA" id="ARBA00006674"/>
    </source>
</evidence>
<dbReference type="InterPro" id="IPR035371">
    <property type="entry name" value="Nrap_D6"/>
</dbReference>
<evidence type="ECO:0000259" key="10">
    <source>
        <dbReference type="Pfam" id="PF17405"/>
    </source>
</evidence>
<evidence type="ECO:0000259" key="8">
    <source>
        <dbReference type="Pfam" id="PF17403"/>
    </source>
</evidence>
<evidence type="ECO:0000256" key="1">
    <source>
        <dbReference type="ARBA" id="ARBA00004604"/>
    </source>
</evidence>
<keyword evidence="4 5" id="KW-0539">Nucleus</keyword>
<sequence length="1238" mass="140124">MGVTDRKKRLNSTEAEESSKKQKVVASLADLESENEDDSELESSDEEEEGKESMEMQSTDDEEDGDEEDGVARFSNGDPKTANKATRKALSLQEVQIAKETHELFKSNIFKLQIDELLKEVQLKETHNKTIEKVLHRLNDIIQAIPESESGLTLSEAIASLGSYNNGKKTGTIAIPFPDPKPNDDIKYTFSYMKPEETHLVGSFGFKTAIKQPEGVTIDIALIMPKTLFQDKDYLNYRYFHKRAFYLASLADGINKGAKKTSLPIKISYEYLNGDPLRPALLIEAEKNTSKKENELNFAKTNFKIRILPGIHKDTFDVRKLSPEKNCVRIQDQQLSQLPATLSYNSSILSDATYNYYLAFLHKSARLCEGFREAAKLGRLWLRQRGFNSSVNSGGFGHFEFSMVMAVLLKGGASNGNRILMNGFSSYQLFKATIKYLSENDLKSNHVYFAASTSTKLQPATFSGIALYDKDIHLNILSKMSDWSYNALKHEASITLELLGDMAIDRFEILFLKKIAIPCLHFDSVIRVPFTLPSKDQNYNALAKVQYPSYKEFFVQRMHRVLSRGLGERAEQIILRTESSTSWSVIKRRVNEVNDSEVNGDVLTIGLILNPTECEKAVTHGPSSEFTDEAEKFRQFWGKVAELRRFHDGSIKESVVWSPKQGKLVAHSIVEYLIGRHFAYLESESIEFPGEGAIEYLPSPNDKAIKETTVTSTLLYQQKLSSFEKVARIMQELYDLPLRIKTVLPTTASMRYTSVDLPIPYKLSLESFFDNAVIEFETSGRWPDDLFATEQTKTAFLLKICEEFEKAIKNNKDAEKYKISIGISSDFVPNVKSIGFLQILTPEGFGFRFRVFNDRDSVLYKRLAIGEDNNNKQTKKKRQGEASYKVFNQKYIGSITHTRTIQSLARRFPFYSPTVRLVKKWFDNHKLSQHISEETIELICLKPFVDSAPYSIPSSVNSAFNRVLHFLSIWDWRISPLILDLERPVDPNSQTKSGTSAFSNLVQGTQMSTKAFAKLSSSFEKHRQNDPVFTHAPLFIGTRHDSTGVLWTQSIYPSPLSKVFTSRMTALARAAYSTISISNDWETIFTPSNSDYDFLIHLNNPNQITKSKSSTSNGYKNLSIIQANSFPKNEKEFATKITNFIGEFYSDLNQTYGDSILFFTNGLNNSEESEVIIAGLWNPEILGSRSFKVNMHYSSKPVEASKSKKNATSEVALNKDAILEEIKRLGGDLVKDIEINKA</sequence>
<protein>
    <recommendedName>
        <fullName evidence="5">U3 small nucleolar RNA-associated protein 22</fullName>
    </recommendedName>
</protein>
<dbReference type="Proteomes" id="UP000095009">
    <property type="component" value="Unassembled WGS sequence"/>
</dbReference>
<dbReference type="GO" id="GO:0006364">
    <property type="term" value="P:rRNA processing"/>
    <property type="evidence" value="ECO:0007669"/>
    <property type="project" value="UniProtKB-KW"/>
</dbReference>
<dbReference type="PANTHER" id="PTHR17972">
    <property type="entry name" value="NUCLEOLAR RNA-ASSOCIATED PROTEIN"/>
    <property type="match status" value="1"/>
</dbReference>
<feature type="domain" description="Nrap protein" evidence="8">
    <location>
        <begin position="371"/>
        <end position="514"/>
    </location>
</feature>
<dbReference type="Gene3D" id="3.30.70.3020">
    <property type="match status" value="1"/>
</dbReference>
<dbReference type="GO" id="GO:0032545">
    <property type="term" value="C:CURI complex"/>
    <property type="evidence" value="ECO:0007669"/>
    <property type="project" value="TreeGrafter"/>
</dbReference>
<evidence type="ECO:0000259" key="11">
    <source>
        <dbReference type="Pfam" id="PF17406"/>
    </source>
</evidence>
<keyword evidence="5" id="KW-0690">Ribosome biogenesis</keyword>